<dbReference type="Pfam" id="PF00482">
    <property type="entry name" value="T2SSF"/>
    <property type="match status" value="1"/>
</dbReference>
<keyword evidence="3 7" id="KW-0812">Transmembrane</keyword>
<evidence type="ECO:0000256" key="7">
    <source>
        <dbReference type="SAM" id="Phobius"/>
    </source>
</evidence>
<evidence type="ECO:0000259" key="8">
    <source>
        <dbReference type="Pfam" id="PF00482"/>
    </source>
</evidence>
<feature type="transmembrane region" description="Helical" evidence="7">
    <location>
        <begin position="252"/>
        <end position="272"/>
    </location>
</feature>
<evidence type="ECO:0000256" key="6">
    <source>
        <dbReference type="SAM" id="MobiDB-lite"/>
    </source>
</evidence>
<evidence type="ECO:0000256" key="5">
    <source>
        <dbReference type="ARBA" id="ARBA00023136"/>
    </source>
</evidence>
<comment type="subcellular location">
    <subcellularLocation>
        <location evidence="1">Cell membrane</location>
        <topology evidence="1">Multi-pass membrane protein</topology>
    </subcellularLocation>
</comment>
<feature type="transmembrane region" description="Helical" evidence="7">
    <location>
        <begin position="6"/>
        <end position="24"/>
    </location>
</feature>
<feature type="transmembrane region" description="Helical" evidence="7">
    <location>
        <begin position="227"/>
        <end position="246"/>
    </location>
</feature>
<protein>
    <submittedName>
        <fullName evidence="9">Flp pilus assembly protein TadB</fullName>
    </submittedName>
</protein>
<sequence length="290" mass="31231">MNAVLAAAAGILVAAGLVVVVAGLQRTWTPPSRRRSGLGAAWSGLTRRPPGRRGRQRDLILVGSLLVGFVIALITGWLIAIPLGPVLAFGIPYLLLLPKAQDVIMLEALDRWVRSLASTLSTGKSITDSIRTSRRTAPPIIADSLQLLVNRLNNRWPTADALLRFADELDSADADSVIAAVILADRRGGTGASVTLQALADSLQAQLKGRRLIETERAKPYIVVRQVTVITLVVLTIAFVFNGAFFEPYRTPLGQVLLAVLIMAYVGSLVLMRRKARHRAGDRILIGTPT</sequence>
<feature type="transmembrane region" description="Helical" evidence="7">
    <location>
        <begin position="59"/>
        <end position="80"/>
    </location>
</feature>
<evidence type="ECO:0000256" key="3">
    <source>
        <dbReference type="ARBA" id="ARBA00022692"/>
    </source>
</evidence>
<evidence type="ECO:0000256" key="2">
    <source>
        <dbReference type="ARBA" id="ARBA00022475"/>
    </source>
</evidence>
<dbReference type="AlphaFoldDB" id="A0A7Y9I8J5"/>
<name>A0A7Y9I8J5_9ACTN</name>
<comment type="caution">
    <text evidence="9">The sequence shown here is derived from an EMBL/GenBank/DDBJ whole genome shotgun (WGS) entry which is preliminary data.</text>
</comment>
<accession>A0A7Y9I8J5</accession>
<dbReference type="EMBL" id="JACCBU010000001">
    <property type="protein sequence ID" value="NYE72326.1"/>
    <property type="molecule type" value="Genomic_DNA"/>
</dbReference>
<dbReference type="Proteomes" id="UP000569914">
    <property type="component" value="Unassembled WGS sequence"/>
</dbReference>
<reference evidence="9 10" key="1">
    <citation type="submission" date="2020-07" db="EMBL/GenBank/DDBJ databases">
        <title>Sequencing the genomes of 1000 actinobacteria strains.</title>
        <authorList>
            <person name="Klenk H.-P."/>
        </authorList>
    </citation>
    <scope>NUCLEOTIDE SEQUENCE [LARGE SCALE GENOMIC DNA]</scope>
    <source>
        <strain evidence="9 10">DSM 22083</strain>
    </source>
</reference>
<dbReference type="InterPro" id="IPR018076">
    <property type="entry name" value="T2SS_GspF_dom"/>
</dbReference>
<dbReference type="PANTHER" id="PTHR35007">
    <property type="entry name" value="INTEGRAL MEMBRANE PROTEIN-RELATED"/>
    <property type="match status" value="1"/>
</dbReference>
<feature type="domain" description="Type II secretion system protein GspF" evidence="8">
    <location>
        <begin position="112"/>
        <end position="237"/>
    </location>
</feature>
<gene>
    <name evidence="9" type="ORF">BKA15_003655</name>
</gene>
<evidence type="ECO:0000313" key="9">
    <source>
        <dbReference type="EMBL" id="NYE72326.1"/>
    </source>
</evidence>
<proteinExistence type="predicted"/>
<dbReference type="RefSeq" id="WP_179753054.1">
    <property type="nucleotide sequence ID" value="NZ_JACCBU010000001.1"/>
</dbReference>
<keyword evidence="2" id="KW-1003">Cell membrane</keyword>
<feature type="region of interest" description="Disordered" evidence="6">
    <location>
        <begin position="32"/>
        <end position="53"/>
    </location>
</feature>
<dbReference type="PANTHER" id="PTHR35007:SF3">
    <property type="entry name" value="POSSIBLE CONSERVED ALANINE RICH MEMBRANE PROTEIN"/>
    <property type="match status" value="1"/>
</dbReference>
<organism evidence="9 10">
    <name type="scientific">Microlunatus parietis</name>
    <dbReference type="NCBI Taxonomy" id="682979"/>
    <lineage>
        <taxon>Bacteria</taxon>
        <taxon>Bacillati</taxon>
        <taxon>Actinomycetota</taxon>
        <taxon>Actinomycetes</taxon>
        <taxon>Propionibacteriales</taxon>
        <taxon>Propionibacteriaceae</taxon>
        <taxon>Microlunatus</taxon>
    </lineage>
</organism>
<feature type="transmembrane region" description="Helical" evidence="7">
    <location>
        <begin position="86"/>
        <end position="106"/>
    </location>
</feature>
<evidence type="ECO:0000256" key="4">
    <source>
        <dbReference type="ARBA" id="ARBA00022989"/>
    </source>
</evidence>
<dbReference type="GO" id="GO:0005886">
    <property type="term" value="C:plasma membrane"/>
    <property type="evidence" value="ECO:0007669"/>
    <property type="project" value="UniProtKB-SubCell"/>
</dbReference>
<keyword evidence="4 7" id="KW-1133">Transmembrane helix</keyword>
<keyword evidence="10" id="KW-1185">Reference proteome</keyword>
<evidence type="ECO:0000256" key="1">
    <source>
        <dbReference type="ARBA" id="ARBA00004651"/>
    </source>
</evidence>
<evidence type="ECO:0000313" key="10">
    <source>
        <dbReference type="Proteomes" id="UP000569914"/>
    </source>
</evidence>
<keyword evidence="5 7" id="KW-0472">Membrane</keyword>